<keyword evidence="2" id="KW-0460">Magnesium</keyword>
<evidence type="ECO:0000256" key="1">
    <source>
        <dbReference type="ARBA" id="ARBA00022801"/>
    </source>
</evidence>
<feature type="non-terminal residue" evidence="3">
    <location>
        <position position="1"/>
    </location>
</feature>
<comment type="catalytic activity">
    <reaction evidence="2">
        <text>alpha,alpha-trehalose 6-phosphate + H2O = alpha,alpha-trehalose + phosphate</text>
        <dbReference type="Rhea" id="RHEA:23420"/>
        <dbReference type="ChEBI" id="CHEBI:15377"/>
        <dbReference type="ChEBI" id="CHEBI:16551"/>
        <dbReference type="ChEBI" id="CHEBI:43474"/>
        <dbReference type="ChEBI" id="CHEBI:58429"/>
        <dbReference type="EC" id="3.1.3.12"/>
    </reaction>
</comment>
<dbReference type="InterPro" id="IPR044651">
    <property type="entry name" value="OTSB-like"/>
</dbReference>
<dbReference type="PANTHER" id="PTHR43768">
    <property type="entry name" value="TREHALOSE 6-PHOSPHATE PHOSPHATASE"/>
    <property type="match status" value="1"/>
</dbReference>
<evidence type="ECO:0000256" key="2">
    <source>
        <dbReference type="RuleBase" id="RU361117"/>
    </source>
</evidence>
<name>A0ABD5RVV4_9EURY</name>
<dbReference type="AlphaFoldDB" id="A0ABD5RVV4"/>
<evidence type="ECO:0000313" key="4">
    <source>
        <dbReference type="Proteomes" id="UP001596328"/>
    </source>
</evidence>
<keyword evidence="2" id="KW-0479">Metal-binding</keyword>
<dbReference type="PANTHER" id="PTHR43768:SF3">
    <property type="entry name" value="TREHALOSE 6-PHOSPHATE PHOSPHATASE"/>
    <property type="match status" value="1"/>
</dbReference>
<dbReference type="InterPro" id="IPR036412">
    <property type="entry name" value="HAD-like_sf"/>
</dbReference>
<dbReference type="SUPFAM" id="SSF56784">
    <property type="entry name" value="HAD-like"/>
    <property type="match status" value="1"/>
</dbReference>
<dbReference type="NCBIfam" id="TIGR00685">
    <property type="entry name" value="T6PP"/>
    <property type="match status" value="1"/>
</dbReference>
<proteinExistence type="inferred from homology"/>
<keyword evidence="4" id="KW-1185">Reference proteome</keyword>
<gene>
    <name evidence="3" type="primary">otsB</name>
    <name evidence="3" type="ORF">ACFQE1_02755</name>
</gene>
<dbReference type="GO" id="GO:0004805">
    <property type="term" value="F:trehalose-phosphatase activity"/>
    <property type="evidence" value="ECO:0007669"/>
    <property type="project" value="UniProtKB-EC"/>
</dbReference>
<keyword evidence="1 2" id="KW-0378">Hydrolase</keyword>
<dbReference type="InterPro" id="IPR003337">
    <property type="entry name" value="Trehalose_PPase"/>
</dbReference>
<accession>A0ABD5RVV4</accession>
<comment type="caution">
    <text evidence="3">The sequence shown here is derived from an EMBL/GenBank/DDBJ whole genome shotgun (WGS) entry which is preliminary data.</text>
</comment>
<evidence type="ECO:0000313" key="3">
    <source>
        <dbReference type="EMBL" id="MFC6723331.1"/>
    </source>
</evidence>
<dbReference type="Pfam" id="PF02358">
    <property type="entry name" value="Trehalose_PPase"/>
    <property type="match status" value="1"/>
</dbReference>
<dbReference type="Gene3D" id="3.40.50.1000">
    <property type="entry name" value="HAD superfamily/HAD-like"/>
    <property type="match status" value="1"/>
</dbReference>
<dbReference type="EC" id="3.1.3.12" evidence="2"/>
<dbReference type="Gene3D" id="3.30.70.1020">
    <property type="entry name" value="Trehalose-6-phosphate phosphatase related protein, domain 2"/>
    <property type="match status" value="1"/>
</dbReference>
<comment type="function">
    <text evidence="2">Removes the phosphate from trehalose 6-phosphate to produce free trehalose.</text>
</comment>
<dbReference type="EMBL" id="JBHSWU010000011">
    <property type="protein sequence ID" value="MFC6723331.1"/>
    <property type="molecule type" value="Genomic_DNA"/>
</dbReference>
<protein>
    <recommendedName>
        <fullName evidence="2">Trehalose 6-phosphate phosphatase</fullName>
        <ecNumber evidence="2">3.1.3.12</ecNumber>
    </recommendedName>
</protein>
<reference evidence="3 4" key="1">
    <citation type="journal article" date="2019" name="Int. J. Syst. Evol. Microbiol.">
        <title>The Global Catalogue of Microorganisms (GCM) 10K type strain sequencing project: providing services to taxonomists for standard genome sequencing and annotation.</title>
        <authorList>
            <consortium name="The Broad Institute Genomics Platform"/>
            <consortium name="The Broad Institute Genome Sequencing Center for Infectious Disease"/>
            <person name="Wu L."/>
            <person name="Ma J."/>
        </authorList>
    </citation>
    <scope>NUCLEOTIDE SEQUENCE [LARGE SCALE GENOMIC DNA]</scope>
    <source>
        <strain evidence="3 4">NBRC 111368</strain>
    </source>
</reference>
<comment type="pathway">
    <text evidence="2">Glycan biosynthesis; trehalose biosynthesis.</text>
</comment>
<organism evidence="3 4">
    <name type="scientific">Halobium palmae</name>
    <dbReference type="NCBI Taxonomy" id="1776492"/>
    <lineage>
        <taxon>Archaea</taxon>
        <taxon>Methanobacteriati</taxon>
        <taxon>Methanobacteriota</taxon>
        <taxon>Stenosarchaea group</taxon>
        <taxon>Halobacteria</taxon>
        <taxon>Halobacteriales</taxon>
        <taxon>Haloferacaceae</taxon>
        <taxon>Halobium</taxon>
    </lineage>
</organism>
<sequence length="147" mass="16484">RVASEVREGLDVDGLHVEEKGVTATVHYRKAPDDRVDEIRSAVEEAVEGVGDDRLRVSEGKSIVEIGPKVPWDKGKAVELFADEVPDSWLVVYVGDDTTDEHAFRSIDPDGLSVHVGDNPDTDARYRLRDPDEVERFLDWVTDRLDD</sequence>
<comment type="similarity">
    <text evidence="2">Belongs to the trehalose phosphatase family.</text>
</comment>
<dbReference type="InterPro" id="IPR023214">
    <property type="entry name" value="HAD_sf"/>
</dbReference>
<comment type="cofactor">
    <cofactor evidence="2">
        <name>Mg(2+)</name>
        <dbReference type="ChEBI" id="CHEBI:18420"/>
    </cofactor>
</comment>
<dbReference type="GO" id="GO:0046872">
    <property type="term" value="F:metal ion binding"/>
    <property type="evidence" value="ECO:0007669"/>
    <property type="project" value="UniProtKB-KW"/>
</dbReference>
<dbReference type="Proteomes" id="UP001596328">
    <property type="component" value="Unassembled WGS sequence"/>
</dbReference>